<keyword evidence="2" id="KW-0808">Transferase</keyword>
<dbReference type="InterPro" id="IPR036388">
    <property type="entry name" value="WH-like_DNA-bd_sf"/>
</dbReference>
<dbReference type="PROSITE" id="PS51683">
    <property type="entry name" value="SAM_OMT_II"/>
    <property type="match status" value="1"/>
</dbReference>
<dbReference type="Pfam" id="PF08100">
    <property type="entry name" value="Dimerisation"/>
    <property type="match status" value="1"/>
</dbReference>
<feature type="domain" description="O-methyltransferase dimerisation" evidence="6">
    <location>
        <begin position="32"/>
        <end position="126"/>
    </location>
</feature>
<dbReference type="Pfam" id="PF00891">
    <property type="entry name" value="Methyltransf_2"/>
    <property type="match status" value="1"/>
</dbReference>
<sequence length="377" mass="41918">MSSLVVNNGCEICTDGFFESEEEELLGQIHAWNCTFAFVESLAVKCAILLEIPDMIAREGPRATLSLNEIAARLPRESPDVSCVFRIMRFLVAKGVFRASVVKSSEDGGSYETRYGLTPVSKWFVKEREQSMVPMLLLQNDERIVAPWHCFNECVLDGGLPFQRTNGGDMWSYTSAHPDFNHLFNNAMACDTGIVMKALLSKYRGFHALNSLVDVGGGTGTATAEIVRTYPSIKAINYDLAHVVATARQLPGVEHVGGDMFETVPSGDAIFMKWIMHNWSDEDCIKILKNCRKAIPETGKVIIVDMVVDSQHNNKNERAALDPNLCLVFDLLMATHCTGGKERTEEEWKKILWEGGFGDYNIIAIPAVQSVIEAFPR</sequence>
<evidence type="ECO:0000259" key="6">
    <source>
        <dbReference type="Pfam" id="PF08100"/>
    </source>
</evidence>
<evidence type="ECO:0008006" key="8">
    <source>
        <dbReference type="Google" id="ProtNLM"/>
    </source>
</evidence>
<dbReference type="InterPro" id="IPR012967">
    <property type="entry name" value="COMT_dimerisation"/>
</dbReference>
<protein>
    <recommendedName>
        <fullName evidence="8">O-methyltransferase domain-containing protein</fullName>
    </recommendedName>
</protein>
<proteinExistence type="evidence at transcript level"/>
<dbReference type="Gene3D" id="3.40.50.150">
    <property type="entry name" value="Vaccinia Virus protein VP39"/>
    <property type="match status" value="1"/>
</dbReference>
<dbReference type="Gene3D" id="1.10.10.10">
    <property type="entry name" value="Winged helix-like DNA-binding domain superfamily/Winged helix DNA-binding domain"/>
    <property type="match status" value="1"/>
</dbReference>
<reference evidence="7" key="1">
    <citation type="journal article" date="2008" name="BMC Genomics">
        <title>A conifer genomics resource of 200,000 spruce (Picea spp.) ESTs and 6,464 high-quality, sequence-finished full-length cDNAs for Sitka spruce (Picea sitchensis).</title>
        <authorList>
            <person name="Ralph S.G."/>
            <person name="Chun H.J."/>
            <person name="Kolosova N."/>
            <person name="Cooper D."/>
            <person name="Oddy C."/>
            <person name="Ritland C.E."/>
            <person name="Kirkpatrick R."/>
            <person name="Moore R."/>
            <person name="Barber S."/>
            <person name="Holt R.A."/>
            <person name="Jones S.J."/>
            <person name="Marra M.A."/>
            <person name="Douglas C.J."/>
            <person name="Ritland K."/>
            <person name="Bohlmann J."/>
        </authorList>
    </citation>
    <scope>NUCLEOTIDE SEQUENCE</scope>
    <source>
        <tissue evidence="7">Green portion of the leader tissue</tissue>
    </source>
</reference>
<dbReference type="InterPro" id="IPR001077">
    <property type="entry name" value="COMT_C"/>
</dbReference>
<dbReference type="PIRSF" id="PIRSF005739">
    <property type="entry name" value="O-mtase"/>
    <property type="match status" value="1"/>
</dbReference>
<dbReference type="AlphaFoldDB" id="A9NPE2"/>
<organism evidence="7">
    <name type="scientific">Picea sitchensis</name>
    <name type="common">Sitka spruce</name>
    <name type="synonym">Pinus sitchensis</name>
    <dbReference type="NCBI Taxonomy" id="3332"/>
    <lineage>
        <taxon>Eukaryota</taxon>
        <taxon>Viridiplantae</taxon>
        <taxon>Streptophyta</taxon>
        <taxon>Embryophyta</taxon>
        <taxon>Tracheophyta</taxon>
        <taxon>Spermatophyta</taxon>
        <taxon>Pinopsida</taxon>
        <taxon>Pinidae</taxon>
        <taxon>Conifers I</taxon>
        <taxon>Pinales</taxon>
        <taxon>Pinaceae</taxon>
        <taxon>Picea</taxon>
    </lineage>
</organism>
<evidence type="ECO:0000256" key="2">
    <source>
        <dbReference type="ARBA" id="ARBA00022679"/>
    </source>
</evidence>
<dbReference type="CDD" id="cd02440">
    <property type="entry name" value="AdoMet_MTases"/>
    <property type="match status" value="1"/>
</dbReference>
<name>A9NPE2_PICSI</name>
<evidence type="ECO:0000259" key="5">
    <source>
        <dbReference type="Pfam" id="PF00891"/>
    </source>
</evidence>
<dbReference type="EMBL" id="EF083152">
    <property type="protein sequence ID" value="ABK22503.1"/>
    <property type="molecule type" value="mRNA"/>
</dbReference>
<dbReference type="SUPFAM" id="SSF53335">
    <property type="entry name" value="S-adenosyl-L-methionine-dependent methyltransferases"/>
    <property type="match status" value="1"/>
</dbReference>
<dbReference type="SUPFAM" id="SSF46785">
    <property type="entry name" value="Winged helix' DNA-binding domain"/>
    <property type="match status" value="1"/>
</dbReference>
<dbReference type="InterPro" id="IPR016461">
    <property type="entry name" value="COMT-like"/>
</dbReference>
<evidence type="ECO:0000256" key="3">
    <source>
        <dbReference type="ARBA" id="ARBA00022691"/>
    </source>
</evidence>
<evidence type="ECO:0000256" key="1">
    <source>
        <dbReference type="ARBA" id="ARBA00022603"/>
    </source>
</evidence>
<dbReference type="GO" id="GO:0046983">
    <property type="term" value="F:protein dimerization activity"/>
    <property type="evidence" value="ECO:0007669"/>
    <property type="project" value="InterPro"/>
</dbReference>
<accession>A9NPE2</accession>
<dbReference type="InterPro" id="IPR029063">
    <property type="entry name" value="SAM-dependent_MTases_sf"/>
</dbReference>
<dbReference type="GO" id="GO:0008171">
    <property type="term" value="F:O-methyltransferase activity"/>
    <property type="evidence" value="ECO:0007669"/>
    <property type="project" value="InterPro"/>
</dbReference>
<evidence type="ECO:0000256" key="4">
    <source>
        <dbReference type="PIRSR" id="PIRSR005739-1"/>
    </source>
</evidence>
<evidence type="ECO:0000313" key="7">
    <source>
        <dbReference type="EMBL" id="ABK22503.1"/>
    </source>
</evidence>
<dbReference type="GO" id="GO:0032259">
    <property type="term" value="P:methylation"/>
    <property type="evidence" value="ECO:0007669"/>
    <property type="project" value="UniProtKB-KW"/>
</dbReference>
<dbReference type="InterPro" id="IPR036390">
    <property type="entry name" value="WH_DNA-bd_sf"/>
</dbReference>
<keyword evidence="3" id="KW-0949">S-adenosyl-L-methionine</keyword>
<feature type="domain" description="O-methyltransferase C-terminal" evidence="5">
    <location>
        <begin position="148"/>
        <end position="357"/>
    </location>
</feature>
<feature type="active site" description="Proton acceptor" evidence="4">
    <location>
        <position position="277"/>
    </location>
</feature>
<dbReference type="PANTHER" id="PTHR11746">
    <property type="entry name" value="O-METHYLTRANSFERASE"/>
    <property type="match status" value="1"/>
</dbReference>
<keyword evidence="1" id="KW-0489">Methyltransferase</keyword>